<dbReference type="KEGG" id="sgp:SpiGrapes_3055"/>
<feature type="binding site" evidence="17">
    <location>
        <position position="260"/>
    </location>
    <ligand>
        <name>(6S)-NADPHX</name>
        <dbReference type="ChEBI" id="CHEBI:64076"/>
    </ligand>
</feature>
<keyword evidence="10 17" id="KW-0520">NAD</keyword>
<evidence type="ECO:0000256" key="13">
    <source>
        <dbReference type="ARBA" id="ARBA00023268"/>
    </source>
</evidence>
<dbReference type="InterPro" id="IPR029056">
    <property type="entry name" value="Ribokinase-like"/>
</dbReference>
<dbReference type="HAMAP" id="MF_01965">
    <property type="entry name" value="NADHX_dehydratase"/>
    <property type="match status" value="1"/>
</dbReference>
<keyword evidence="5 18" id="KW-0479">Metal-binding</keyword>
<evidence type="ECO:0000256" key="2">
    <source>
        <dbReference type="ARBA" id="ARBA00000909"/>
    </source>
</evidence>
<feature type="binding site" evidence="17">
    <location>
        <position position="317"/>
    </location>
    <ligand>
        <name>(6S)-NADPHX</name>
        <dbReference type="ChEBI" id="CHEBI:64076"/>
    </ligand>
</feature>
<dbReference type="Pfam" id="PF03853">
    <property type="entry name" value="YjeF_N"/>
    <property type="match status" value="1"/>
</dbReference>
<feature type="binding site" evidence="17">
    <location>
        <position position="441"/>
    </location>
    <ligand>
        <name>AMP</name>
        <dbReference type="ChEBI" id="CHEBI:456215"/>
    </ligand>
</feature>
<evidence type="ECO:0000256" key="15">
    <source>
        <dbReference type="ARBA" id="ARBA00048238"/>
    </source>
</evidence>
<dbReference type="PROSITE" id="PS51383">
    <property type="entry name" value="YJEF_C_3"/>
    <property type="match status" value="1"/>
</dbReference>
<dbReference type="InterPro" id="IPR030677">
    <property type="entry name" value="Nnr"/>
</dbReference>
<feature type="binding site" evidence="17">
    <location>
        <position position="442"/>
    </location>
    <ligand>
        <name>(6S)-NADPHX</name>
        <dbReference type="ChEBI" id="CHEBI:64076"/>
    </ligand>
</feature>
<comment type="similarity">
    <text evidence="4 18">In the C-terminal section; belongs to the NnrD/CARKD family.</text>
</comment>
<dbReference type="SUPFAM" id="SSF53613">
    <property type="entry name" value="Ribokinase-like"/>
    <property type="match status" value="1"/>
</dbReference>
<evidence type="ECO:0000256" key="9">
    <source>
        <dbReference type="ARBA" id="ARBA00022958"/>
    </source>
</evidence>
<comment type="similarity">
    <text evidence="3 18">In the N-terminal section; belongs to the NnrE/AIBP family.</text>
</comment>
<dbReference type="NCBIfam" id="TIGR00197">
    <property type="entry name" value="yjeF_nterm"/>
    <property type="match status" value="1"/>
</dbReference>
<dbReference type="eggNOG" id="COG0062">
    <property type="taxonomic scope" value="Bacteria"/>
</dbReference>
<dbReference type="Proteomes" id="UP000005632">
    <property type="component" value="Chromosome"/>
</dbReference>
<dbReference type="OrthoDB" id="9806925at2"/>
<evidence type="ECO:0000256" key="10">
    <source>
        <dbReference type="ARBA" id="ARBA00023027"/>
    </source>
</evidence>
<name>G8QYF6_SPHPG</name>
<evidence type="ECO:0000256" key="14">
    <source>
        <dbReference type="ARBA" id="ARBA00025153"/>
    </source>
</evidence>
<keyword evidence="13" id="KW-0511">Multifunctional enzyme</keyword>
<dbReference type="PIRSF" id="PIRSF017184">
    <property type="entry name" value="Nnr"/>
    <property type="match status" value="1"/>
</dbReference>
<dbReference type="EMBL" id="CP003155">
    <property type="protein sequence ID" value="AEV30803.1"/>
    <property type="molecule type" value="Genomic_DNA"/>
</dbReference>
<evidence type="ECO:0000256" key="3">
    <source>
        <dbReference type="ARBA" id="ARBA00006001"/>
    </source>
</evidence>
<evidence type="ECO:0000259" key="20">
    <source>
        <dbReference type="PROSITE" id="PS51385"/>
    </source>
</evidence>
<evidence type="ECO:0000256" key="16">
    <source>
        <dbReference type="ARBA" id="ARBA00049209"/>
    </source>
</evidence>
<reference evidence="21 22" key="1">
    <citation type="submission" date="2011-11" db="EMBL/GenBank/DDBJ databases">
        <title>Complete sequence of Spirochaeta sp. grapes.</title>
        <authorList>
            <consortium name="US DOE Joint Genome Institute"/>
            <person name="Lucas S."/>
            <person name="Han J."/>
            <person name="Lapidus A."/>
            <person name="Cheng J.-F."/>
            <person name="Goodwin L."/>
            <person name="Pitluck S."/>
            <person name="Peters L."/>
            <person name="Ovchinnikova G."/>
            <person name="Munk A.C."/>
            <person name="Detter J.C."/>
            <person name="Han C."/>
            <person name="Tapia R."/>
            <person name="Land M."/>
            <person name="Hauser L."/>
            <person name="Kyrpides N."/>
            <person name="Ivanova N."/>
            <person name="Pagani I."/>
            <person name="Ritalahtilisa K."/>
            <person name="Loeffler F."/>
            <person name="Woyke T."/>
        </authorList>
    </citation>
    <scope>NUCLEOTIDE SEQUENCE [LARGE SCALE GENOMIC DNA]</scope>
    <source>
        <strain evidence="22">ATCC BAA-1885 / DSM 22778 / Grapes</strain>
    </source>
</reference>
<feature type="domain" description="YjeF N-terminal" evidence="20">
    <location>
        <begin position="10"/>
        <end position="217"/>
    </location>
</feature>
<dbReference type="Pfam" id="PF01256">
    <property type="entry name" value="Carb_kinase"/>
    <property type="match status" value="1"/>
</dbReference>
<dbReference type="eggNOG" id="COG0063">
    <property type="taxonomic scope" value="Bacteria"/>
</dbReference>
<dbReference type="InterPro" id="IPR036652">
    <property type="entry name" value="YjeF_N_dom_sf"/>
</dbReference>
<evidence type="ECO:0000256" key="1">
    <source>
        <dbReference type="ARBA" id="ARBA00000013"/>
    </source>
</evidence>
<dbReference type="PROSITE" id="PS51385">
    <property type="entry name" value="YJEF_N"/>
    <property type="match status" value="1"/>
</dbReference>
<keyword evidence="8 17" id="KW-0521">NADP</keyword>
<dbReference type="STRING" id="158190.SpiGrapes_3055"/>
<evidence type="ECO:0000313" key="21">
    <source>
        <dbReference type="EMBL" id="AEV30803.1"/>
    </source>
</evidence>
<feature type="binding site" evidence="17">
    <location>
        <position position="366"/>
    </location>
    <ligand>
        <name>(6S)-NADPHX</name>
        <dbReference type="ChEBI" id="CHEBI:64076"/>
    </ligand>
</feature>
<keyword evidence="21" id="KW-0808">Transferase</keyword>
<dbReference type="InterPro" id="IPR004443">
    <property type="entry name" value="YjeF_N_dom"/>
</dbReference>
<keyword evidence="11 18" id="KW-0413">Isomerase</keyword>
<dbReference type="GO" id="GO:0046872">
    <property type="term" value="F:metal ion binding"/>
    <property type="evidence" value="ECO:0007669"/>
    <property type="project" value="UniProtKB-UniRule"/>
</dbReference>
<comment type="catalytic activity">
    <reaction evidence="2 18">
        <text>(6R)-NADPHX = (6S)-NADPHX</text>
        <dbReference type="Rhea" id="RHEA:32227"/>
        <dbReference type="ChEBI" id="CHEBI:64076"/>
        <dbReference type="ChEBI" id="CHEBI:64077"/>
        <dbReference type="EC" id="5.1.99.6"/>
    </reaction>
</comment>
<evidence type="ECO:0000256" key="17">
    <source>
        <dbReference type="HAMAP-Rule" id="MF_01965"/>
    </source>
</evidence>
<keyword evidence="21" id="KW-0418">Kinase</keyword>
<evidence type="ECO:0000313" key="22">
    <source>
        <dbReference type="Proteomes" id="UP000005632"/>
    </source>
</evidence>
<comment type="caution">
    <text evidence="17">Lacks conserved residue(s) required for the propagation of feature annotation.</text>
</comment>
<comment type="similarity">
    <text evidence="17">Belongs to the NnrD/CARKD family.</text>
</comment>
<feature type="domain" description="YjeF C-terminal" evidence="19">
    <location>
        <begin position="225"/>
        <end position="499"/>
    </location>
</feature>
<keyword evidence="9 18" id="KW-0630">Potassium</keyword>
<evidence type="ECO:0000256" key="6">
    <source>
        <dbReference type="ARBA" id="ARBA00022741"/>
    </source>
</evidence>
<comment type="cofactor">
    <cofactor evidence="17">
        <name>Mg(2+)</name>
        <dbReference type="ChEBI" id="CHEBI:18420"/>
    </cofactor>
</comment>
<dbReference type="Gene3D" id="3.40.1190.20">
    <property type="match status" value="1"/>
</dbReference>
<comment type="cofactor">
    <cofactor evidence="18">
        <name>K(+)</name>
        <dbReference type="ChEBI" id="CHEBI:29103"/>
    </cofactor>
    <text evidence="18">Binds 1 potassium ion per subunit.</text>
</comment>
<evidence type="ECO:0000259" key="19">
    <source>
        <dbReference type="PROSITE" id="PS51383"/>
    </source>
</evidence>
<keyword evidence="7 17" id="KW-0067">ATP-binding</keyword>
<protein>
    <recommendedName>
        <fullName evidence="17">ADP-dependent (S)-NAD(P)H-hydrate dehydratase</fullName>
        <ecNumber evidence="17">4.2.1.136</ecNumber>
    </recommendedName>
    <alternativeName>
        <fullName evidence="17">ADP-dependent NAD(P)HX dehydratase</fullName>
    </alternativeName>
</protein>
<dbReference type="GO" id="GO:0052855">
    <property type="term" value="F:ADP-dependent NAD(P)H-hydrate dehydratase activity"/>
    <property type="evidence" value="ECO:0007669"/>
    <property type="project" value="UniProtKB-UniRule"/>
</dbReference>
<dbReference type="GO" id="GO:0052856">
    <property type="term" value="F:NAD(P)HX epimerase activity"/>
    <property type="evidence" value="ECO:0007669"/>
    <property type="project" value="UniProtKB-EC"/>
</dbReference>
<comment type="catalytic activity">
    <reaction evidence="16 17 18">
        <text>(6S)-NADPHX + ADP = AMP + phosphate + NADPH + H(+)</text>
        <dbReference type="Rhea" id="RHEA:32235"/>
        <dbReference type="ChEBI" id="CHEBI:15378"/>
        <dbReference type="ChEBI" id="CHEBI:43474"/>
        <dbReference type="ChEBI" id="CHEBI:57783"/>
        <dbReference type="ChEBI" id="CHEBI:64076"/>
        <dbReference type="ChEBI" id="CHEBI:456215"/>
        <dbReference type="ChEBI" id="CHEBI:456216"/>
        <dbReference type="EC" id="4.2.1.136"/>
    </reaction>
</comment>
<dbReference type="PANTHER" id="PTHR12592">
    <property type="entry name" value="ATP-DEPENDENT (S)-NAD(P)H-HYDRATE DEHYDRATASE FAMILY MEMBER"/>
    <property type="match status" value="1"/>
</dbReference>
<dbReference type="GO" id="GO:0110051">
    <property type="term" value="P:metabolite repair"/>
    <property type="evidence" value="ECO:0007669"/>
    <property type="project" value="TreeGrafter"/>
</dbReference>
<dbReference type="Gene3D" id="3.40.50.10260">
    <property type="entry name" value="YjeF N-terminal domain"/>
    <property type="match status" value="1"/>
</dbReference>
<keyword evidence="22" id="KW-1185">Reference proteome</keyword>
<dbReference type="EC" id="4.2.1.136" evidence="17"/>
<comment type="function">
    <text evidence="17">Catalyzes the dehydration of the S-form of NAD(P)HX at the expense of ADP, which is converted to AMP. Together with NAD(P)HX epimerase, which catalyzes the epimerization of the S- and R-forms, the enzyme allows the repair of both epimers of NAD(P)HX, a damaged form of NAD(P)H that is a result of enzymatic or heat-dependent hydration.</text>
</comment>
<dbReference type="NCBIfam" id="TIGR00196">
    <property type="entry name" value="yjeF_cterm"/>
    <property type="match status" value="1"/>
</dbReference>
<evidence type="ECO:0000256" key="8">
    <source>
        <dbReference type="ARBA" id="ARBA00022857"/>
    </source>
</evidence>
<keyword evidence="6 17" id="KW-0547">Nucleotide-binding</keyword>
<evidence type="ECO:0000256" key="4">
    <source>
        <dbReference type="ARBA" id="ARBA00009524"/>
    </source>
</evidence>
<dbReference type="CDD" id="cd01171">
    <property type="entry name" value="YXKO-related"/>
    <property type="match status" value="1"/>
</dbReference>
<accession>G8QYF6</accession>
<dbReference type="AlphaFoldDB" id="G8QYF6"/>
<comment type="catalytic activity">
    <reaction evidence="1 18">
        <text>(6R)-NADHX = (6S)-NADHX</text>
        <dbReference type="Rhea" id="RHEA:32215"/>
        <dbReference type="ChEBI" id="CHEBI:64074"/>
        <dbReference type="ChEBI" id="CHEBI:64075"/>
        <dbReference type="EC" id="5.1.99.6"/>
    </reaction>
</comment>
<dbReference type="InterPro" id="IPR000631">
    <property type="entry name" value="CARKD"/>
</dbReference>
<evidence type="ECO:0000256" key="11">
    <source>
        <dbReference type="ARBA" id="ARBA00023235"/>
    </source>
</evidence>
<dbReference type="GO" id="GO:0016301">
    <property type="term" value="F:kinase activity"/>
    <property type="evidence" value="ECO:0007669"/>
    <property type="project" value="UniProtKB-KW"/>
</dbReference>
<comment type="function">
    <text evidence="14 18">Bifunctional enzyme that catalyzes the epimerization of the S- and R-forms of NAD(P)HX and the dehydration of the S-form of NAD(P)HX at the expense of ADP, which is converted to AMP. This allows the repair of both epimers of NAD(P)HX, a damaged form of NAD(P)H that is a result of enzymatic or heat-dependent hydration.</text>
</comment>
<dbReference type="HOGENOM" id="CLU_024853_4_1_12"/>
<dbReference type="PANTHER" id="PTHR12592:SF0">
    <property type="entry name" value="ATP-DEPENDENT (S)-NAD(P)H-HYDRATE DEHYDRATASE"/>
    <property type="match status" value="1"/>
</dbReference>
<organism evidence="21 22">
    <name type="scientific">Sphaerochaeta pleomorpha (strain ATCC BAA-1885 / DSM 22778 / Grapes)</name>
    <dbReference type="NCBI Taxonomy" id="158190"/>
    <lineage>
        <taxon>Bacteria</taxon>
        <taxon>Pseudomonadati</taxon>
        <taxon>Spirochaetota</taxon>
        <taxon>Spirochaetia</taxon>
        <taxon>Spirochaetales</taxon>
        <taxon>Sphaerochaetaceae</taxon>
        <taxon>Sphaerochaeta</taxon>
    </lineage>
</organism>
<evidence type="ECO:0000256" key="12">
    <source>
        <dbReference type="ARBA" id="ARBA00023239"/>
    </source>
</evidence>
<dbReference type="SUPFAM" id="SSF64153">
    <property type="entry name" value="YjeF N-terminal domain-like"/>
    <property type="match status" value="1"/>
</dbReference>
<dbReference type="RefSeq" id="WP_014271642.1">
    <property type="nucleotide sequence ID" value="NC_016633.1"/>
</dbReference>
<evidence type="ECO:0000256" key="7">
    <source>
        <dbReference type="ARBA" id="ARBA00022840"/>
    </source>
</evidence>
<dbReference type="GO" id="GO:0046496">
    <property type="term" value="P:nicotinamide nucleotide metabolic process"/>
    <property type="evidence" value="ECO:0007669"/>
    <property type="project" value="UniProtKB-UniRule"/>
</dbReference>
<gene>
    <name evidence="17" type="primary">nnrD</name>
    <name evidence="21" type="ordered locus">SpiGrapes_3055</name>
</gene>
<dbReference type="GO" id="GO:0005524">
    <property type="term" value="F:ATP binding"/>
    <property type="evidence" value="ECO:0007669"/>
    <property type="project" value="UniProtKB-UniRule"/>
</dbReference>
<evidence type="ECO:0000256" key="5">
    <source>
        <dbReference type="ARBA" id="ARBA00022723"/>
    </source>
</evidence>
<evidence type="ECO:0000256" key="18">
    <source>
        <dbReference type="PIRNR" id="PIRNR017184"/>
    </source>
</evidence>
<comment type="catalytic activity">
    <reaction evidence="15 17 18">
        <text>(6S)-NADHX + ADP = AMP + phosphate + NADH + H(+)</text>
        <dbReference type="Rhea" id="RHEA:32223"/>
        <dbReference type="ChEBI" id="CHEBI:15378"/>
        <dbReference type="ChEBI" id="CHEBI:43474"/>
        <dbReference type="ChEBI" id="CHEBI:57945"/>
        <dbReference type="ChEBI" id="CHEBI:64074"/>
        <dbReference type="ChEBI" id="CHEBI:456215"/>
        <dbReference type="ChEBI" id="CHEBI:456216"/>
        <dbReference type="EC" id="4.2.1.136"/>
    </reaction>
</comment>
<comment type="subunit">
    <text evidence="17">Homotetramer.</text>
</comment>
<keyword evidence="12 17" id="KW-0456">Lyase</keyword>
<proteinExistence type="inferred from homology"/>
<sequence length="501" mass="53108">MDQLVSSAAMATIDSDAQLQYKIPGLSLMETAGFKIWASLAAEIHKEQHLVFLCGGGNNGGDALVVARLAFDQGYVNQVCILIGNHISPSCAVQREIIQAYGLPSIMLGDEISPQVTRALLDAGVVFDGIAGTGLKGPLQGISKTLVALANKSKALRVAIDIPSGLGDMISPDEIHFLADRTCTLGLSKAAFYHPLSRNDCGQIEILNPSFPARLLENVQAEGKLIDPKEVKMHALSSAAFKNSRGHVAIIGGSKSYTGAVRLSARAAFSSRAGLVTLFCDQEVFQLAATESPSVMVKTLSENDDFSPFNALLVGPGWGKGRESLLEKLFLTKKPMVLDADGIKAYANLLKDKKRPPHGPLLLTPHLGELRELAFSVFGDQALSLGKQDTPEAFFSMTRKLSRELDAILIMKSSLVHIAGAADQLIVMEGLNPSLGVAGSGDILSGIIAALLGNGIELAQTAVIGSAIHQNAGRLAHEELGYYDSETLLGFIGKAVGEMEQ</sequence>